<accession>A0A5N8WUD1</accession>
<dbReference type="InterPro" id="IPR029058">
    <property type="entry name" value="AB_hydrolase_fold"/>
</dbReference>
<keyword evidence="3" id="KW-1185">Reference proteome</keyword>
<dbReference type="Gene3D" id="3.40.50.1820">
    <property type="entry name" value="alpha/beta hydrolase"/>
    <property type="match status" value="1"/>
</dbReference>
<comment type="caution">
    <text evidence="2">The sequence shown here is derived from an EMBL/GenBank/DDBJ whole genome shotgun (WGS) entry which is preliminary data.</text>
</comment>
<evidence type="ECO:0000313" key="3">
    <source>
        <dbReference type="Proteomes" id="UP000373149"/>
    </source>
</evidence>
<reference evidence="2 3" key="1">
    <citation type="submission" date="2019-09" db="EMBL/GenBank/DDBJ databases">
        <authorList>
            <person name="Duangmal K."/>
            <person name="Teo W.F.A."/>
            <person name="Lipun K."/>
        </authorList>
    </citation>
    <scope>NUCLEOTIDE SEQUENCE [LARGE SCALE GENOMIC DNA]</scope>
    <source>
        <strain evidence="2 3">K1PN6</strain>
    </source>
</reference>
<dbReference type="InterPro" id="IPR001031">
    <property type="entry name" value="Thioesterase"/>
</dbReference>
<keyword evidence="2" id="KW-0378">Hydrolase</keyword>
<dbReference type="Pfam" id="PF00975">
    <property type="entry name" value="Thioesterase"/>
    <property type="match status" value="1"/>
</dbReference>
<gene>
    <name evidence="2" type="ORF">FPZ41_18380</name>
</gene>
<feature type="domain" description="Thioesterase TesA-like" evidence="1">
    <location>
        <begin position="39"/>
        <end position="251"/>
    </location>
</feature>
<proteinExistence type="predicted"/>
<evidence type="ECO:0000313" key="2">
    <source>
        <dbReference type="EMBL" id="MPY50436.1"/>
    </source>
</evidence>
<name>A0A5N8WUD1_9ACTN</name>
<protein>
    <submittedName>
        <fullName evidence="2">Alpha/beta fold hydrolase</fullName>
    </submittedName>
</protein>
<dbReference type="EMBL" id="VMNX01000062">
    <property type="protein sequence ID" value="MPY50436.1"/>
    <property type="molecule type" value="Genomic_DNA"/>
</dbReference>
<sequence length="259" mass="27940">MRLLMAVAATRPQVELTAEVPELPQPVALAEGPARPRLICVSAPGATGGVHQYARMAAPFRGSRHVSALPLLGFAEGEALPADSEAAVRLIAESALLASEGEPFVLVGYSMGGTFAYRAAGVLEETWGIRPEGVIMLDTLSLEYKAGEGVDWDLFHENYLADMDKPAVKLDSARLSAMAQWFLRMTTGGAERYKTGVPSLLIRCTTSMSAVDRGDEAPPVPAHTTRMIDATHQTLIAEKSHETARLMDEWLRTLESEGH</sequence>
<organism evidence="2 3">
    <name type="scientific">Streptomyces acidicola</name>
    <dbReference type="NCBI Taxonomy" id="2596892"/>
    <lineage>
        <taxon>Bacteria</taxon>
        <taxon>Bacillati</taxon>
        <taxon>Actinomycetota</taxon>
        <taxon>Actinomycetes</taxon>
        <taxon>Kitasatosporales</taxon>
        <taxon>Streptomycetaceae</taxon>
        <taxon>Streptomyces</taxon>
    </lineage>
</organism>
<dbReference type="SUPFAM" id="SSF53474">
    <property type="entry name" value="alpha/beta-Hydrolases"/>
    <property type="match status" value="1"/>
</dbReference>
<dbReference type="AlphaFoldDB" id="A0A5N8WUD1"/>
<dbReference type="SMART" id="SM00824">
    <property type="entry name" value="PKS_TE"/>
    <property type="match status" value="1"/>
</dbReference>
<dbReference type="InterPro" id="IPR020802">
    <property type="entry name" value="TesA-like"/>
</dbReference>
<dbReference type="Proteomes" id="UP000373149">
    <property type="component" value="Unassembled WGS sequence"/>
</dbReference>
<dbReference type="GO" id="GO:0016787">
    <property type="term" value="F:hydrolase activity"/>
    <property type="evidence" value="ECO:0007669"/>
    <property type="project" value="UniProtKB-KW"/>
</dbReference>
<evidence type="ECO:0000259" key="1">
    <source>
        <dbReference type="SMART" id="SM00824"/>
    </source>
</evidence>